<dbReference type="RefSeq" id="WP_012790091.1">
    <property type="nucleotide sequence ID" value="NC_013132.1"/>
</dbReference>
<accession>A0A979GVJ6</accession>
<evidence type="ECO:0000313" key="3">
    <source>
        <dbReference type="Proteomes" id="UP000002215"/>
    </source>
</evidence>
<dbReference type="SUPFAM" id="SSF53067">
    <property type="entry name" value="Actin-like ATPase domain"/>
    <property type="match status" value="1"/>
</dbReference>
<proteinExistence type="inferred from homology"/>
<name>A0A979GVJ6_CHIPD</name>
<evidence type="ECO:0000313" key="2">
    <source>
        <dbReference type="EMBL" id="ACU59915.1"/>
    </source>
</evidence>
<sequence>MNGLVLAVDIGGSHITTALVDMQQRTLLPRSLWRAHIDSHGSADEIIGGWVDVMQQSLGDANGAIRIGIAMPGPFDYEAGISLIKGLHKYESLYGLNIKELLAERLHISPDAIRFTNDASCFLQGELFAGVAEGAESALGLTLGTGFGSSVAANGMAQEGTFWKTPFRETTAEEYFSTRWFLRRYEVLSGEKISSVKELALMAHEPGYAKSIFEEFGHNLAAFLEEQQPLPSLIVLGGNIAQAFHLFFRGLEEQLPDVQFVVSTLGEDAILLGAAGAWATIKN</sequence>
<reference evidence="3" key="1">
    <citation type="submission" date="2009-08" db="EMBL/GenBank/DDBJ databases">
        <title>The complete genome of Chitinophaga pinensis DSM 2588.</title>
        <authorList>
            <consortium name="US DOE Joint Genome Institute (JGI-PGF)"/>
            <person name="Lucas S."/>
            <person name="Copeland A."/>
            <person name="Lapidus A."/>
            <person name="Glavina del Rio T."/>
            <person name="Dalin E."/>
            <person name="Tice H."/>
            <person name="Bruce D."/>
            <person name="Goodwin L."/>
            <person name="Pitluck S."/>
            <person name="Kyrpides N."/>
            <person name="Mavromatis K."/>
            <person name="Ivanova N."/>
            <person name="Mikhailova N."/>
            <person name="Sims D."/>
            <person name="Meinche L."/>
            <person name="Brettin T."/>
            <person name="Detter J.C."/>
            <person name="Han C."/>
            <person name="Larimer F."/>
            <person name="Land M."/>
            <person name="Hauser L."/>
            <person name="Markowitz V."/>
            <person name="Cheng J.-F."/>
            <person name="Hugenholtz P."/>
            <person name="Woyke T."/>
            <person name="Wu D."/>
            <person name="Spring S."/>
            <person name="Klenk H.-P."/>
            <person name="Eisen J.A."/>
        </authorList>
    </citation>
    <scope>NUCLEOTIDE SEQUENCE [LARGE SCALE GENOMIC DNA]</scope>
    <source>
        <strain evidence="3">ATCC 43595 / DSM 2588 / LMG 13176 / NBRC 15968 / NCIMB 11800 / UQM 2034</strain>
    </source>
</reference>
<dbReference type="Proteomes" id="UP000002215">
    <property type="component" value="Chromosome"/>
</dbReference>
<evidence type="ECO:0000256" key="1">
    <source>
        <dbReference type="ARBA" id="ARBA00006479"/>
    </source>
</evidence>
<dbReference type="KEGG" id="cpi:Cpin_2424"/>
<dbReference type="PANTHER" id="PTHR18964">
    <property type="entry name" value="ROK (REPRESSOR, ORF, KINASE) FAMILY"/>
    <property type="match status" value="1"/>
</dbReference>
<dbReference type="CDD" id="cd23763">
    <property type="entry name" value="ASKHA_ATPase_ROK"/>
    <property type="match status" value="1"/>
</dbReference>
<protein>
    <submittedName>
        <fullName evidence="2">ROK family protein</fullName>
    </submittedName>
</protein>
<dbReference type="Gene3D" id="3.30.420.40">
    <property type="match status" value="2"/>
</dbReference>
<dbReference type="OrthoDB" id="9810372at2"/>
<comment type="similarity">
    <text evidence="1">Belongs to the ROK (NagC/XylR) family.</text>
</comment>
<dbReference type="PANTHER" id="PTHR18964:SF149">
    <property type="entry name" value="BIFUNCTIONAL UDP-N-ACETYLGLUCOSAMINE 2-EPIMERASE_N-ACETYLMANNOSAMINE KINASE"/>
    <property type="match status" value="1"/>
</dbReference>
<gene>
    <name evidence="2" type="ordered locus">Cpin_2424</name>
</gene>
<dbReference type="AlphaFoldDB" id="A0A979GVJ6"/>
<dbReference type="InterPro" id="IPR043129">
    <property type="entry name" value="ATPase_NBD"/>
</dbReference>
<dbReference type="InterPro" id="IPR000600">
    <property type="entry name" value="ROK"/>
</dbReference>
<dbReference type="EMBL" id="CP001699">
    <property type="protein sequence ID" value="ACU59915.1"/>
    <property type="molecule type" value="Genomic_DNA"/>
</dbReference>
<organism evidence="2 3">
    <name type="scientific">Chitinophaga pinensis (strain ATCC 43595 / DSM 2588 / LMG 13176 / NBRC 15968 / NCIMB 11800 / UQM 2034)</name>
    <dbReference type="NCBI Taxonomy" id="485918"/>
    <lineage>
        <taxon>Bacteria</taxon>
        <taxon>Pseudomonadati</taxon>
        <taxon>Bacteroidota</taxon>
        <taxon>Chitinophagia</taxon>
        <taxon>Chitinophagales</taxon>
        <taxon>Chitinophagaceae</taxon>
        <taxon>Chitinophaga</taxon>
    </lineage>
</organism>
<dbReference type="Pfam" id="PF00480">
    <property type="entry name" value="ROK"/>
    <property type="match status" value="1"/>
</dbReference>
<reference evidence="2 3" key="2">
    <citation type="journal article" date="2010" name="Stand. Genomic Sci.">
        <title>Complete genome sequence of Chitinophaga pinensis type strain (UQM 2034).</title>
        <authorList>
            <person name="Glavina Del Rio T."/>
            <person name="Abt B."/>
            <person name="Spring S."/>
            <person name="Lapidus A."/>
            <person name="Nolan M."/>
            <person name="Tice H."/>
            <person name="Copeland A."/>
            <person name="Cheng J.F."/>
            <person name="Chen F."/>
            <person name="Bruce D."/>
            <person name="Goodwin L."/>
            <person name="Pitluck S."/>
            <person name="Ivanova N."/>
            <person name="Mavromatis K."/>
            <person name="Mikhailova N."/>
            <person name="Pati A."/>
            <person name="Chen A."/>
            <person name="Palaniappan K."/>
            <person name="Land M."/>
            <person name="Hauser L."/>
            <person name="Chang Y.J."/>
            <person name="Jeffries C.D."/>
            <person name="Chain P."/>
            <person name="Saunders E."/>
            <person name="Detter J.C."/>
            <person name="Brettin T."/>
            <person name="Rohde M."/>
            <person name="Goker M."/>
            <person name="Bristow J."/>
            <person name="Eisen J.A."/>
            <person name="Markowitz V."/>
            <person name="Hugenholtz P."/>
            <person name="Kyrpides N.C."/>
            <person name="Klenk H.P."/>
            <person name="Lucas S."/>
        </authorList>
    </citation>
    <scope>NUCLEOTIDE SEQUENCE [LARGE SCALE GENOMIC DNA]</scope>
    <source>
        <strain evidence="3">ATCC 43595 / DSM 2588 / LMG 13176 / NBRC 15968 / NCIMB 11800 / UQM 2034</strain>
    </source>
</reference>